<dbReference type="SMART" id="SM00354">
    <property type="entry name" value="HTH_LACI"/>
    <property type="match status" value="1"/>
</dbReference>
<gene>
    <name evidence="5" type="ORF">DLD77_02125</name>
</gene>
<evidence type="ECO:0000256" key="2">
    <source>
        <dbReference type="ARBA" id="ARBA00023125"/>
    </source>
</evidence>
<keyword evidence="6" id="KW-1185">Reference proteome</keyword>
<sequence length="360" mass="41237">MQGGTFLFQLRYFCMNNRQNKFQMKRGVTLKDIAQKLNMSVSTVSKSLSNDPSISPPTKARVKKLADEWNYIPNEAARHFKLNRTYTIGLIIPNLMDQYYALAINGAEKVAGQHQYNVIISQSHEDPEREDKIVDLMLRNRVDGLLVAISKNREDMSVFKKTTYTGIPVIFFARPPKEDGFDAVISDNEHGAFKATEFLIKKGHKRIGHIMGPESMSVSYTRMEGYRRALDKYKLPYNSALVKSVDFTQEATFSAMRRFMKMVTPPTAFFAFKNYIALDAIEYLKRKHPAMLRKIDFAGFGNLPLLQYLDHKPVASIEESSYEMGEEAARLLLRTIHEEAPEEGRPVQHIQISCRLLAHK</sequence>
<feature type="domain" description="HTH lacI-type" evidence="4">
    <location>
        <begin position="28"/>
        <end position="82"/>
    </location>
</feature>
<dbReference type="PANTHER" id="PTHR30146">
    <property type="entry name" value="LACI-RELATED TRANSCRIPTIONAL REPRESSOR"/>
    <property type="match status" value="1"/>
</dbReference>
<dbReference type="CDD" id="cd01392">
    <property type="entry name" value="HTH_LacI"/>
    <property type="match status" value="1"/>
</dbReference>
<dbReference type="InterPro" id="IPR010982">
    <property type="entry name" value="Lambda_DNA-bd_dom_sf"/>
</dbReference>
<dbReference type="InterPro" id="IPR000843">
    <property type="entry name" value="HTH_LacI"/>
</dbReference>
<keyword evidence="3" id="KW-0804">Transcription</keyword>
<dbReference type="Pfam" id="PF00532">
    <property type="entry name" value="Peripla_BP_1"/>
    <property type="match status" value="1"/>
</dbReference>
<dbReference type="Proteomes" id="UP000246099">
    <property type="component" value="Chromosome"/>
</dbReference>
<reference evidence="5 6" key="1">
    <citation type="submission" date="2018-05" db="EMBL/GenBank/DDBJ databases">
        <title>Chitinophaga sp. nov., isolated from rhizosphere soil of Alhagi.</title>
        <authorList>
            <person name="Liu Y."/>
        </authorList>
    </citation>
    <scope>NUCLEOTIDE SEQUENCE [LARGE SCALE GENOMIC DNA]</scope>
    <source>
        <strain evidence="5 6">T22</strain>
    </source>
</reference>
<accession>A0ABN5LWP1</accession>
<keyword evidence="1" id="KW-0805">Transcription regulation</keyword>
<dbReference type="CDD" id="cd06267">
    <property type="entry name" value="PBP1_LacI_sugar_binding-like"/>
    <property type="match status" value="1"/>
</dbReference>
<evidence type="ECO:0000256" key="1">
    <source>
        <dbReference type="ARBA" id="ARBA00023015"/>
    </source>
</evidence>
<dbReference type="Gene3D" id="1.10.260.40">
    <property type="entry name" value="lambda repressor-like DNA-binding domains"/>
    <property type="match status" value="1"/>
</dbReference>
<dbReference type="SUPFAM" id="SSF47413">
    <property type="entry name" value="lambda repressor-like DNA-binding domains"/>
    <property type="match status" value="1"/>
</dbReference>
<dbReference type="EMBL" id="CP029600">
    <property type="protein sequence ID" value="AWO00582.1"/>
    <property type="molecule type" value="Genomic_DNA"/>
</dbReference>
<dbReference type="Pfam" id="PF00356">
    <property type="entry name" value="LacI"/>
    <property type="match status" value="1"/>
</dbReference>
<keyword evidence="2" id="KW-0238">DNA-binding</keyword>
<organism evidence="5 6">
    <name type="scientific">Chitinophaga alhagiae</name>
    <dbReference type="NCBI Taxonomy" id="2203219"/>
    <lineage>
        <taxon>Bacteria</taxon>
        <taxon>Pseudomonadati</taxon>
        <taxon>Bacteroidota</taxon>
        <taxon>Chitinophagia</taxon>
        <taxon>Chitinophagales</taxon>
        <taxon>Chitinophagaceae</taxon>
        <taxon>Chitinophaga</taxon>
    </lineage>
</organism>
<evidence type="ECO:0000256" key="3">
    <source>
        <dbReference type="ARBA" id="ARBA00023163"/>
    </source>
</evidence>
<name>A0ABN5LWP1_9BACT</name>
<evidence type="ECO:0000313" key="5">
    <source>
        <dbReference type="EMBL" id="AWO00582.1"/>
    </source>
</evidence>
<evidence type="ECO:0000313" key="6">
    <source>
        <dbReference type="Proteomes" id="UP000246099"/>
    </source>
</evidence>
<dbReference type="PANTHER" id="PTHR30146:SF109">
    <property type="entry name" value="HTH-TYPE TRANSCRIPTIONAL REGULATOR GALS"/>
    <property type="match status" value="1"/>
</dbReference>
<proteinExistence type="predicted"/>
<dbReference type="PROSITE" id="PS50932">
    <property type="entry name" value="HTH_LACI_2"/>
    <property type="match status" value="1"/>
</dbReference>
<protein>
    <submittedName>
        <fullName evidence="5">LacI family transcriptional regulator</fullName>
    </submittedName>
</protein>
<dbReference type="InterPro" id="IPR001761">
    <property type="entry name" value="Peripla_BP/Lac1_sug-bd_dom"/>
</dbReference>
<dbReference type="SUPFAM" id="SSF53822">
    <property type="entry name" value="Periplasmic binding protein-like I"/>
    <property type="match status" value="1"/>
</dbReference>
<dbReference type="InterPro" id="IPR028082">
    <property type="entry name" value="Peripla_BP_I"/>
</dbReference>
<evidence type="ECO:0000259" key="4">
    <source>
        <dbReference type="PROSITE" id="PS50932"/>
    </source>
</evidence>
<dbReference type="Gene3D" id="3.40.50.2300">
    <property type="match status" value="2"/>
</dbReference>